<dbReference type="PANTHER" id="PTHR43347:SF3">
    <property type="entry name" value="ACYL-COA SYNTHETASE SHORT-CHAIN FAMILY MEMBER 3, MITOCHONDRIAL"/>
    <property type="match status" value="1"/>
</dbReference>
<evidence type="ECO:0000259" key="2">
    <source>
        <dbReference type="Pfam" id="PF00501"/>
    </source>
</evidence>
<keyword evidence="5" id="KW-1185">Reference proteome</keyword>
<dbReference type="GO" id="GO:0016791">
    <property type="term" value="F:phosphatase activity"/>
    <property type="evidence" value="ECO:0007669"/>
    <property type="project" value="UniProtKB-ARBA"/>
</dbReference>
<dbReference type="Pfam" id="PF00702">
    <property type="entry name" value="Hydrolase"/>
    <property type="match status" value="1"/>
</dbReference>
<dbReference type="InterPro" id="IPR020845">
    <property type="entry name" value="AMP-binding_CS"/>
</dbReference>
<dbReference type="Gene3D" id="3.40.50.12780">
    <property type="entry name" value="N-terminal domain of ligase-like"/>
    <property type="match status" value="1"/>
</dbReference>
<dbReference type="InterPro" id="IPR042099">
    <property type="entry name" value="ANL_N_sf"/>
</dbReference>
<dbReference type="InterPro" id="IPR000873">
    <property type="entry name" value="AMP-dep_synth/lig_dom"/>
</dbReference>
<accession>A0A163J7G5</accession>
<dbReference type="Pfam" id="PF00501">
    <property type="entry name" value="AMP-binding"/>
    <property type="match status" value="1"/>
</dbReference>
<dbReference type="Pfam" id="PF16177">
    <property type="entry name" value="ACAS_N"/>
    <property type="match status" value="1"/>
</dbReference>
<comment type="caution">
    <text evidence="4">The sequence shown here is derived from an EMBL/GenBank/DDBJ whole genome shotgun (WGS) entry which is preliminary data.</text>
</comment>
<dbReference type="PROSITE" id="PS00455">
    <property type="entry name" value="AMP_BINDING"/>
    <property type="match status" value="1"/>
</dbReference>
<dbReference type="SUPFAM" id="SSF56784">
    <property type="entry name" value="HAD-like"/>
    <property type="match status" value="1"/>
</dbReference>
<organism evidence="4 5">
    <name type="scientific">Didymella rabiei</name>
    <name type="common">Chickpea ascochyta blight fungus</name>
    <name type="synonym">Mycosphaerella rabiei</name>
    <dbReference type="NCBI Taxonomy" id="5454"/>
    <lineage>
        <taxon>Eukaryota</taxon>
        <taxon>Fungi</taxon>
        <taxon>Dikarya</taxon>
        <taxon>Ascomycota</taxon>
        <taxon>Pezizomycotina</taxon>
        <taxon>Dothideomycetes</taxon>
        <taxon>Pleosporomycetidae</taxon>
        <taxon>Pleosporales</taxon>
        <taxon>Pleosporineae</taxon>
        <taxon>Didymellaceae</taxon>
        <taxon>Ascochyta</taxon>
    </lineage>
</organism>
<feature type="domain" description="Acetyl-coenzyme A synthetase N-terminal" evidence="3">
    <location>
        <begin position="344"/>
        <end position="406"/>
    </location>
</feature>
<dbReference type="GO" id="GO:0050218">
    <property type="term" value="F:propionate-CoA ligase activity"/>
    <property type="evidence" value="ECO:0007669"/>
    <property type="project" value="TreeGrafter"/>
</dbReference>
<name>A0A163J7G5_DIDRA</name>
<comment type="similarity">
    <text evidence="1">Belongs to the ATP-dependent AMP-binding enzyme family.</text>
</comment>
<protein>
    <submittedName>
        <fullName evidence="4">Catalytic</fullName>
    </submittedName>
</protein>
<gene>
    <name evidence="4" type="ORF">ST47_g2703</name>
</gene>
<dbReference type="PRINTS" id="PR00413">
    <property type="entry name" value="HADHALOGNASE"/>
</dbReference>
<dbReference type="STRING" id="5454.A0A163J7G5"/>
<dbReference type="InterPro" id="IPR023198">
    <property type="entry name" value="PGP-like_dom2"/>
</dbReference>
<reference evidence="4 5" key="1">
    <citation type="journal article" date="2016" name="Sci. Rep.">
        <title>Draft genome sequencing and secretome analysis of fungal phytopathogen Ascochyta rabiei provides insight into the necrotrophic effector repertoire.</title>
        <authorList>
            <person name="Verma S."/>
            <person name="Gazara R.K."/>
            <person name="Nizam S."/>
            <person name="Parween S."/>
            <person name="Chattopadhyay D."/>
            <person name="Verma P.K."/>
        </authorList>
    </citation>
    <scope>NUCLEOTIDE SEQUENCE [LARGE SCALE GENOMIC DNA]</scope>
    <source>
        <strain evidence="4 5">ArDII</strain>
    </source>
</reference>
<dbReference type="SUPFAM" id="SSF56801">
    <property type="entry name" value="Acetyl-CoA synthetase-like"/>
    <property type="match status" value="1"/>
</dbReference>
<evidence type="ECO:0000259" key="3">
    <source>
        <dbReference type="Pfam" id="PF16177"/>
    </source>
</evidence>
<proteinExistence type="inferred from homology"/>
<evidence type="ECO:0000313" key="5">
    <source>
        <dbReference type="Proteomes" id="UP000076837"/>
    </source>
</evidence>
<dbReference type="NCBIfam" id="TIGR01493">
    <property type="entry name" value="HAD-SF-IA-v2"/>
    <property type="match status" value="1"/>
</dbReference>
<dbReference type="AlphaFoldDB" id="A0A163J7G5"/>
<dbReference type="PANTHER" id="PTHR43347">
    <property type="entry name" value="ACYL-COA SYNTHETASE"/>
    <property type="match status" value="1"/>
</dbReference>
<dbReference type="Gene3D" id="3.40.50.1000">
    <property type="entry name" value="HAD superfamily/HAD-like"/>
    <property type="match status" value="1"/>
</dbReference>
<evidence type="ECO:0000313" key="4">
    <source>
        <dbReference type="EMBL" id="KZM26195.1"/>
    </source>
</evidence>
<dbReference type="InterPro" id="IPR023214">
    <property type="entry name" value="HAD_sf"/>
</dbReference>
<evidence type="ECO:0000256" key="1">
    <source>
        <dbReference type="ARBA" id="ARBA00006432"/>
    </source>
</evidence>
<dbReference type="EMBL" id="JYNV01000113">
    <property type="protein sequence ID" value="KZM26195.1"/>
    <property type="molecule type" value="Genomic_DNA"/>
</dbReference>
<dbReference type="Gene3D" id="1.10.150.240">
    <property type="entry name" value="Putative phosphatase, domain 2"/>
    <property type="match status" value="1"/>
</dbReference>
<dbReference type="Proteomes" id="UP000076837">
    <property type="component" value="Unassembled WGS sequence"/>
</dbReference>
<dbReference type="InterPro" id="IPR036412">
    <property type="entry name" value="HAD-like_sf"/>
</dbReference>
<feature type="domain" description="AMP-dependent synthetase/ligase" evidence="2">
    <location>
        <begin position="411"/>
        <end position="824"/>
    </location>
</feature>
<sequence length="859" mass="95283">MALSPPPRALFFDVFGTCVDWRNAVVKELEAQAHVALNSATASLASRVRLTASDMTEQHWASFAQQWRDGYKKFTQRLATDPSVPWKSVDEHHLESLKQLVSDWEIDGLWDEEHLRAISLVWHRLDPWADSAMGVTMLNRLFYTCTLSNGNLSLLSDLRIHSAIPFTHIFSAELFGTYKPSPHVYLGAAHRLQLPPEQCAMVAAHLNDLRAAKDNGLKVIYVERPDEEDWSREQVERARDEGWVDLWISSGNGSKGFITVAEKLGIELNAADQSRRLIRVHQPGVPPSGSTEYKFATVDSILGQQKPEATNPEPQESFVGAATYCRSPWAVEGTSTMSPRHIQDEVYAASMKDPEKFWTRHGENLYWHKKPTKAFQKSTKFLPKSNMEHDSWSSYTDGEISTTYNCVDRHVASGNGGNVAIYWDSPVTNTKEQYTYKQLLEEVETLAGVLGEEGVKRGDVVLIYMPMIPAAMFAMLAIARLGAIHSVVFGGFSPAALAQRIEASRPVAIMTASCGIEGSKKPTGYKNMIEEAIRRSKVKPSKTIVWQREQLRWDPVVKEEGQRNWQRLVKSAKDRGLKAEAVPVKSGDGLYIIYTSGTTGLPKGVVRSAGGHAVGLHFSVKYLFGIHGPGDVQFTASDIGWVVGHSYIVYAPLLVGATTVLFEGKPVGTPDASTFWRIVQDYKVTTMFTAPTALRAIRREDGENTLFEKRYGEKGALTSLRALFLAGERSEPSIVQMYQKLLSKHCAPGAIVVDNWWSSESGSPISGIALSASAGLNFSSSDRPVPLRIKPGSAGKAMPGFDVRVVDDAGKEMKRGEMGNIVMAIPLAPTAFTTLWEDEERFYKGYMKRFDGKWIDTGK</sequence>
<dbReference type="InterPro" id="IPR032387">
    <property type="entry name" value="ACAS_N"/>
</dbReference>
<dbReference type="InterPro" id="IPR006439">
    <property type="entry name" value="HAD-SF_hydro_IA"/>
</dbReference>